<evidence type="ECO:0000313" key="2">
    <source>
        <dbReference type="EMBL" id="KAJ1189160.1"/>
    </source>
</evidence>
<feature type="compositionally biased region" description="Low complexity" evidence="1">
    <location>
        <begin position="189"/>
        <end position="202"/>
    </location>
</feature>
<name>A0AAV7UJH9_PLEWA</name>
<gene>
    <name evidence="2" type="ORF">NDU88_005911</name>
</gene>
<feature type="region of interest" description="Disordered" evidence="1">
    <location>
        <begin position="12"/>
        <end position="103"/>
    </location>
</feature>
<dbReference type="EMBL" id="JANPWB010000005">
    <property type="protein sequence ID" value="KAJ1189160.1"/>
    <property type="molecule type" value="Genomic_DNA"/>
</dbReference>
<protein>
    <submittedName>
        <fullName evidence="2">Uncharacterized protein</fullName>
    </submittedName>
</protein>
<reference evidence="2" key="1">
    <citation type="journal article" date="2022" name="bioRxiv">
        <title>Sequencing and chromosome-scale assembly of the giantPleurodeles waltlgenome.</title>
        <authorList>
            <person name="Brown T."/>
            <person name="Elewa A."/>
            <person name="Iarovenko S."/>
            <person name="Subramanian E."/>
            <person name="Araus A.J."/>
            <person name="Petzold A."/>
            <person name="Susuki M."/>
            <person name="Suzuki K.-i.T."/>
            <person name="Hayashi T."/>
            <person name="Toyoda A."/>
            <person name="Oliveira C."/>
            <person name="Osipova E."/>
            <person name="Leigh N.D."/>
            <person name="Simon A."/>
            <person name="Yun M.H."/>
        </authorList>
    </citation>
    <scope>NUCLEOTIDE SEQUENCE</scope>
    <source>
        <strain evidence="2">20211129_DDA</strain>
        <tissue evidence="2">Liver</tissue>
    </source>
</reference>
<dbReference type="AlphaFoldDB" id="A0AAV7UJH9"/>
<proteinExistence type="predicted"/>
<feature type="region of interest" description="Disordered" evidence="1">
    <location>
        <begin position="158"/>
        <end position="211"/>
    </location>
</feature>
<evidence type="ECO:0000313" key="3">
    <source>
        <dbReference type="Proteomes" id="UP001066276"/>
    </source>
</evidence>
<sequence>MRWPRCSLFLTGLTAGDRPAGKRDPAEATGPGTTTFAAGEGCLHRGAAPLPRLPEKRGRPSRMTQPAYDCSTTSDTKSCPCAPSDFKAQQESNQFSGTSMEEDQVVEQQDDLDRMLAQMMAEALKRGKNWLCAKMEEKSEERQIQDLSAPGCLTLADETNAAGGITPRPQKSSKRQRTEGKPAKKTAKKPTGTEKTTGETPTRAPPESSISCIPAEGEHISAIIKECFKSFAPLLLRVSGAGPSIEGAGKGELQGHASIGKQPGTHAVSKERLTPGDPLTAWGAAGKVIDPPMAAGNPPESYARPSLGPPTMTTRAAGLATAILLAVKERI</sequence>
<accession>A0AAV7UJH9</accession>
<feature type="compositionally biased region" description="Low complexity" evidence="1">
    <location>
        <begin position="27"/>
        <end position="41"/>
    </location>
</feature>
<feature type="region of interest" description="Disordered" evidence="1">
    <location>
        <begin position="252"/>
        <end position="275"/>
    </location>
</feature>
<evidence type="ECO:0000256" key="1">
    <source>
        <dbReference type="SAM" id="MobiDB-lite"/>
    </source>
</evidence>
<keyword evidence="3" id="KW-1185">Reference proteome</keyword>
<dbReference type="Proteomes" id="UP001066276">
    <property type="component" value="Chromosome 3_1"/>
</dbReference>
<organism evidence="2 3">
    <name type="scientific">Pleurodeles waltl</name>
    <name type="common">Iberian ribbed newt</name>
    <dbReference type="NCBI Taxonomy" id="8319"/>
    <lineage>
        <taxon>Eukaryota</taxon>
        <taxon>Metazoa</taxon>
        <taxon>Chordata</taxon>
        <taxon>Craniata</taxon>
        <taxon>Vertebrata</taxon>
        <taxon>Euteleostomi</taxon>
        <taxon>Amphibia</taxon>
        <taxon>Batrachia</taxon>
        <taxon>Caudata</taxon>
        <taxon>Salamandroidea</taxon>
        <taxon>Salamandridae</taxon>
        <taxon>Pleurodelinae</taxon>
        <taxon>Pleurodeles</taxon>
    </lineage>
</organism>
<comment type="caution">
    <text evidence="2">The sequence shown here is derived from an EMBL/GenBank/DDBJ whole genome shotgun (WGS) entry which is preliminary data.</text>
</comment>
<feature type="compositionally biased region" description="Polar residues" evidence="1">
    <location>
        <begin position="87"/>
        <end position="99"/>
    </location>
</feature>